<feature type="signal peptide" evidence="1">
    <location>
        <begin position="1"/>
        <end position="24"/>
    </location>
</feature>
<protein>
    <submittedName>
        <fullName evidence="2">Uncharacterized protein</fullName>
    </submittedName>
</protein>
<gene>
    <name evidence="2" type="ORF">C24_LOCUS1075</name>
</gene>
<proteinExistence type="predicted"/>
<evidence type="ECO:0000313" key="3">
    <source>
        <dbReference type="Proteomes" id="UP000434276"/>
    </source>
</evidence>
<dbReference type="Proteomes" id="UP000434276">
    <property type="component" value="Unassembled WGS sequence"/>
</dbReference>
<name>A0A5S9TPG3_ARATH</name>
<organism evidence="2 3">
    <name type="scientific">Arabidopsis thaliana</name>
    <name type="common">Mouse-ear cress</name>
    <dbReference type="NCBI Taxonomy" id="3702"/>
    <lineage>
        <taxon>Eukaryota</taxon>
        <taxon>Viridiplantae</taxon>
        <taxon>Streptophyta</taxon>
        <taxon>Embryophyta</taxon>
        <taxon>Tracheophyta</taxon>
        <taxon>Spermatophyta</taxon>
        <taxon>Magnoliopsida</taxon>
        <taxon>eudicotyledons</taxon>
        <taxon>Gunneridae</taxon>
        <taxon>Pentapetalae</taxon>
        <taxon>rosids</taxon>
        <taxon>malvids</taxon>
        <taxon>Brassicales</taxon>
        <taxon>Brassicaceae</taxon>
        <taxon>Camelineae</taxon>
        <taxon>Arabidopsis</taxon>
    </lineage>
</organism>
<dbReference type="AlphaFoldDB" id="A0A5S9TPG3"/>
<dbReference type="EMBL" id="CACSHJ010000087">
    <property type="protein sequence ID" value="CAA0188500.1"/>
    <property type="molecule type" value="Genomic_DNA"/>
</dbReference>
<dbReference type="OrthoDB" id="1057135at2759"/>
<keyword evidence="1" id="KW-0732">Signal</keyword>
<feature type="chain" id="PRO_5024839573" evidence="1">
    <location>
        <begin position="25"/>
        <end position="84"/>
    </location>
</feature>
<evidence type="ECO:0000256" key="1">
    <source>
        <dbReference type="SAM" id="SignalP"/>
    </source>
</evidence>
<accession>A0A5S9TPG3</accession>
<evidence type="ECO:0000313" key="2">
    <source>
        <dbReference type="EMBL" id="CAA0188500.1"/>
    </source>
</evidence>
<sequence length="84" mass="9342">MKSSHIALLCIVVLSLFALHECVSKEVRETEGSNSQKVNEACVPGPCHPLVPHCWCCEHLRGIRPQCCWSGSTGRDYCNQQCNL</sequence>
<reference evidence="2 3" key="1">
    <citation type="submission" date="2019-12" db="EMBL/GenBank/DDBJ databases">
        <authorList>
            <person name="Jiao W.-B."/>
            <person name="Schneeberger K."/>
        </authorList>
    </citation>
    <scope>NUCLEOTIDE SEQUENCE [LARGE SCALE GENOMIC DNA]</scope>
    <source>
        <strain evidence="3">cv. C24</strain>
    </source>
</reference>